<dbReference type="OrthoDB" id="1937899at2759"/>
<evidence type="ECO:0000259" key="1">
    <source>
        <dbReference type="Pfam" id="PF20811"/>
    </source>
</evidence>
<feature type="domain" description="PARG helical" evidence="1">
    <location>
        <begin position="15"/>
        <end position="120"/>
    </location>
</feature>
<dbReference type="GO" id="GO:0005975">
    <property type="term" value="P:carbohydrate metabolic process"/>
    <property type="evidence" value="ECO:0007669"/>
    <property type="project" value="InterPro"/>
</dbReference>
<dbReference type="GO" id="GO:0004649">
    <property type="term" value="F:poly(ADP-ribose) glycohydrolase activity"/>
    <property type="evidence" value="ECO:0007669"/>
    <property type="project" value="InterPro"/>
</dbReference>
<dbReference type="Proteomes" id="UP000270094">
    <property type="component" value="Unassembled WGS sequence"/>
</dbReference>
<keyword evidence="3" id="KW-1185">Reference proteome</keyword>
<name>A0A3P7IN22_STRVU</name>
<accession>A0A3P7IN22</accession>
<dbReference type="InterPro" id="IPR048362">
    <property type="entry name" value="PARG_helical"/>
</dbReference>
<dbReference type="GO" id="GO:0005737">
    <property type="term" value="C:cytoplasm"/>
    <property type="evidence" value="ECO:0007669"/>
    <property type="project" value="TreeGrafter"/>
</dbReference>
<protein>
    <recommendedName>
        <fullName evidence="1">PARG helical domain-containing protein</fullName>
    </recommendedName>
</protein>
<dbReference type="GO" id="GO:1990966">
    <property type="term" value="P:ATP generation from poly-ADP-D-ribose"/>
    <property type="evidence" value="ECO:0007669"/>
    <property type="project" value="TreeGrafter"/>
</dbReference>
<dbReference type="PANTHER" id="PTHR12837:SF15">
    <property type="entry name" value="POLY(ADP-RIBOSE) GLYCOHYDROLASE"/>
    <property type="match status" value="1"/>
</dbReference>
<dbReference type="GO" id="GO:0006282">
    <property type="term" value="P:regulation of DNA repair"/>
    <property type="evidence" value="ECO:0007669"/>
    <property type="project" value="InterPro"/>
</dbReference>
<gene>
    <name evidence="2" type="ORF">SVUK_LOCUS6394</name>
</gene>
<dbReference type="GO" id="GO:0009225">
    <property type="term" value="P:nucleotide-sugar metabolic process"/>
    <property type="evidence" value="ECO:0007669"/>
    <property type="project" value="TreeGrafter"/>
</dbReference>
<dbReference type="EMBL" id="UYYB01020225">
    <property type="protein sequence ID" value="VDM71396.1"/>
    <property type="molecule type" value="Genomic_DNA"/>
</dbReference>
<evidence type="ECO:0000313" key="2">
    <source>
        <dbReference type="EMBL" id="VDM71396.1"/>
    </source>
</evidence>
<reference evidence="2 3" key="1">
    <citation type="submission" date="2018-11" db="EMBL/GenBank/DDBJ databases">
        <authorList>
            <consortium name="Pathogen Informatics"/>
        </authorList>
    </citation>
    <scope>NUCLEOTIDE SEQUENCE [LARGE SCALE GENOMIC DNA]</scope>
</reference>
<feature type="non-terminal residue" evidence="2">
    <location>
        <position position="162"/>
    </location>
</feature>
<evidence type="ECO:0000313" key="3">
    <source>
        <dbReference type="Proteomes" id="UP000270094"/>
    </source>
</evidence>
<dbReference type="InterPro" id="IPR007724">
    <property type="entry name" value="Poly_GlycHdrlase"/>
</dbReference>
<dbReference type="Pfam" id="PF20811">
    <property type="entry name" value="PARG_cat_N"/>
    <property type="match status" value="1"/>
</dbReference>
<dbReference type="GO" id="GO:0005634">
    <property type="term" value="C:nucleus"/>
    <property type="evidence" value="ECO:0007669"/>
    <property type="project" value="TreeGrafter"/>
</dbReference>
<proteinExistence type="predicted"/>
<dbReference type="AlphaFoldDB" id="A0A3P7IN22"/>
<sequence length="162" mass="18091">MDGLTMSEEREALDIMAGIAKLAVNAKFIITAPIPLLTANRPGSVTLSQEQCACLLAHAFYCTFRRERHTFNLVEELIDYLMFSIFHGANPLSHVKLRFILNYFSLVLKKMPTGCITFRREVVPYDRVPDWEADETPLPVVAVASGGSIEDSHGCLQVDFAN</sequence>
<dbReference type="PANTHER" id="PTHR12837">
    <property type="entry name" value="POLY ADP-RIBOSE GLYCOHYDROLASE"/>
    <property type="match status" value="1"/>
</dbReference>
<organism evidence="2 3">
    <name type="scientific">Strongylus vulgaris</name>
    <name type="common">Blood worm</name>
    <dbReference type="NCBI Taxonomy" id="40348"/>
    <lineage>
        <taxon>Eukaryota</taxon>
        <taxon>Metazoa</taxon>
        <taxon>Ecdysozoa</taxon>
        <taxon>Nematoda</taxon>
        <taxon>Chromadorea</taxon>
        <taxon>Rhabditida</taxon>
        <taxon>Rhabditina</taxon>
        <taxon>Rhabditomorpha</taxon>
        <taxon>Strongyloidea</taxon>
        <taxon>Strongylidae</taxon>
        <taxon>Strongylus</taxon>
    </lineage>
</organism>